<keyword evidence="2" id="KW-0175">Coiled coil</keyword>
<feature type="domain" description="CCDC22 coiled-coil" evidence="4">
    <location>
        <begin position="127"/>
        <end position="611"/>
    </location>
</feature>
<dbReference type="InterPro" id="IPR048348">
    <property type="entry name" value="CCDC22_CC"/>
</dbReference>
<evidence type="ECO:0000313" key="7">
    <source>
        <dbReference type="Proteomes" id="UP001283361"/>
    </source>
</evidence>
<feature type="domain" description="CCDC22 N-terminal" evidence="5">
    <location>
        <begin position="1"/>
        <end position="108"/>
    </location>
</feature>
<evidence type="ECO:0000256" key="1">
    <source>
        <dbReference type="ARBA" id="ARBA00006438"/>
    </source>
</evidence>
<protein>
    <recommendedName>
        <fullName evidence="8">Coiled-coil domain-containing protein 22 homolog</fullName>
    </recommendedName>
</protein>
<feature type="coiled-coil region" evidence="2">
    <location>
        <begin position="598"/>
        <end position="637"/>
    </location>
</feature>
<evidence type="ECO:0000256" key="2">
    <source>
        <dbReference type="SAM" id="Coils"/>
    </source>
</evidence>
<gene>
    <name evidence="6" type="ORF">RRG08_023043</name>
</gene>
<comment type="similarity">
    <text evidence="1">Belongs to the CCDC22 family.</text>
</comment>
<dbReference type="EMBL" id="JAWDGP010001162">
    <property type="protein sequence ID" value="KAK3793948.1"/>
    <property type="molecule type" value="Genomic_DNA"/>
</dbReference>
<dbReference type="Pfam" id="PF05667">
    <property type="entry name" value="CCDC22_CC"/>
    <property type="match status" value="1"/>
</dbReference>
<dbReference type="GO" id="GO:0097602">
    <property type="term" value="F:cullin family protein binding"/>
    <property type="evidence" value="ECO:0007669"/>
    <property type="project" value="TreeGrafter"/>
</dbReference>
<dbReference type="AlphaFoldDB" id="A0AAE1E5U2"/>
<reference evidence="6" key="1">
    <citation type="journal article" date="2023" name="G3 (Bethesda)">
        <title>A reference genome for the long-term kleptoplast-retaining sea slug Elysia crispata morphotype clarki.</title>
        <authorList>
            <person name="Eastman K.E."/>
            <person name="Pendleton A.L."/>
            <person name="Shaikh M.A."/>
            <person name="Suttiyut T."/>
            <person name="Ogas R."/>
            <person name="Tomko P."/>
            <person name="Gavelis G."/>
            <person name="Widhalm J.R."/>
            <person name="Wisecaver J.H."/>
        </authorList>
    </citation>
    <scope>NUCLEOTIDE SEQUENCE</scope>
    <source>
        <strain evidence="6">ECLA1</strain>
    </source>
</reference>
<dbReference type="InterPro" id="IPR048349">
    <property type="entry name" value="CCDC22_N"/>
</dbReference>
<evidence type="ECO:0000256" key="3">
    <source>
        <dbReference type="SAM" id="MobiDB-lite"/>
    </source>
</evidence>
<dbReference type="Proteomes" id="UP001283361">
    <property type="component" value="Unassembled WGS sequence"/>
</dbReference>
<keyword evidence="7" id="KW-1185">Reference proteome</keyword>
<evidence type="ECO:0000259" key="4">
    <source>
        <dbReference type="Pfam" id="PF05667"/>
    </source>
</evidence>
<sequence>MEEVDRIIIHSLRSIGCDLEDDIQSLRQFGTELIVATVVRCLKMIVGDIDLPSTLPPGMSARFRLGASLANQVQDLGYKGGDLGYQTFLYSNETEIRRIFMFLVEKLPKESSQSSDEPMGSSVLLQRAISSEVATHLSAAWTPPFLKEKGIRSRAKLPGWQREGACCLQHYHSCHVKTPVAVGNLSIKLPKELRAYYSKRMPYVTNQTSRHKDTAPSVMETNSLEVAVQQDWDNEWNQVGLASRLSQQEFKKRKQDRLLKLIRERLLQDNQRREKSGGLGAAGDLQQLLNSIESQAGTAAVKTKGSRFANTEKLQYGKDEEKTLSQVGAAVPTKDTEEEMEQKRQEELDGLRSDLAQLTSDLEQLDLEVRKFRASKLQMEEAISAEQNDREQKQAAHSVKKRTLDLLPDAEANISKLQLVVDNSAQRLVNLAKQWETHRGPLIEQYRELRQYNSKRESEAQKKLEEIKQFRERMKEVADDARKKDELQKQLVSEYERMTKDVNRSAYTRKIMEIVSNIKKQKQEIDKILVDTRSVQKEINSLTGKLDRTFTVTDELVFRDAKKDDGVKKAYRFLAALHENFEQLIKMVEDTGAVVREIKDLEDQIETESNKKVLQNLEKITADFQEMKNENTTLIAKVKGKK</sequence>
<dbReference type="Pfam" id="PF21674">
    <property type="entry name" value="CCDC22_N"/>
    <property type="match status" value="1"/>
</dbReference>
<organism evidence="6 7">
    <name type="scientific">Elysia crispata</name>
    <name type="common">lettuce slug</name>
    <dbReference type="NCBI Taxonomy" id="231223"/>
    <lineage>
        <taxon>Eukaryota</taxon>
        <taxon>Metazoa</taxon>
        <taxon>Spiralia</taxon>
        <taxon>Lophotrochozoa</taxon>
        <taxon>Mollusca</taxon>
        <taxon>Gastropoda</taxon>
        <taxon>Heterobranchia</taxon>
        <taxon>Euthyneura</taxon>
        <taxon>Panpulmonata</taxon>
        <taxon>Sacoglossa</taxon>
        <taxon>Placobranchoidea</taxon>
        <taxon>Plakobranchidae</taxon>
        <taxon>Elysia</taxon>
    </lineage>
</organism>
<evidence type="ECO:0000259" key="5">
    <source>
        <dbReference type="Pfam" id="PF21674"/>
    </source>
</evidence>
<accession>A0AAE1E5U2</accession>
<proteinExistence type="inferred from homology"/>
<evidence type="ECO:0008006" key="8">
    <source>
        <dbReference type="Google" id="ProtNLM"/>
    </source>
</evidence>
<name>A0AAE1E5U2_9GAST</name>
<dbReference type="PANTHER" id="PTHR15668">
    <property type="entry name" value="JM1 PROTEIN"/>
    <property type="match status" value="1"/>
</dbReference>
<feature type="coiled-coil region" evidence="2">
    <location>
        <begin position="453"/>
        <end position="484"/>
    </location>
</feature>
<dbReference type="GO" id="GO:2000060">
    <property type="term" value="P:positive regulation of ubiquitin-dependent protein catabolic process"/>
    <property type="evidence" value="ECO:0007669"/>
    <property type="project" value="TreeGrafter"/>
</dbReference>
<feature type="region of interest" description="Disordered" evidence="3">
    <location>
        <begin position="312"/>
        <end position="349"/>
    </location>
</feature>
<dbReference type="InterPro" id="IPR008530">
    <property type="entry name" value="CCDC22"/>
</dbReference>
<dbReference type="PANTHER" id="PTHR15668:SF4">
    <property type="entry name" value="COILED-COIL DOMAIN-CONTAINING PROTEIN 22"/>
    <property type="match status" value="1"/>
</dbReference>
<evidence type="ECO:0000313" key="6">
    <source>
        <dbReference type="EMBL" id="KAK3793948.1"/>
    </source>
</evidence>
<comment type="caution">
    <text evidence="6">The sequence shown here is derived from an EMBL/GenBank/DDBJ whole genome shotgun (WGS) entry which is preliminary data.</text>
</comment>